<feature type="transmembrane region" description="Helical" evidence="2">
    <location>
        <begin position="71"/>
        <end position="98"/>
    </location>
</feature>
<feature type="transmembrane region" description="Helical" evidence="2">
    <location>
        <begin position="181"/>
        <end position="202"/>
    </location>
</feature>
<dbReference type="PANTHER" id="PTHR30188:SF13">
    <property type="entry name" value="CONSERVED HYPOTHETICAL INTEGRAL MEMBRANE PROTEIN YRBE3B"/>
    <property type="match status" value="1"/>
</dbReference>
<feature type="transmembrane region" description="Helical" evidence="2">
    <location>
        <begin position="274"/>
        <end position="293"/>
    </location>
</feature>
<evidence type="ECO:0000256" key="2">
    <source>
        <dbReference type="SAM" id="Phobius"/>
    </source>
</evidence>
<dbReference type="Pfam" id="PF02405">
    <property type="entry name" value="MlaE"/>
    <property type="match status" value="1"/>
</dbReference>
<evidence type="ECO:0000313" key="4">
    <source>
        <dbReference type="Proteomes" id="UP001500443"/>
    </source>
</evidence>
<feature type="transmembrane region" description="Helical" evidence="2">
    <location>
        <begin position="231"/>
        <end position="254"/>
    </location>
</feature>
<keyword evidence="2" id="KW-0472">Membrane</keyword>
<feature type="compositionally biased region" description="Basic and acidic residues" evidence="1">
    <location>
        <begin position="1"/>
        <end position="22"/>
    </location>
</feature>
<keyword evidence="2" id="KW-0812">Transmembrane</keyword>
<dbReference type="PANTHER" id="PTHR30188">
    <property type="entry name" value="ABC TRANSPORTER PERMEASE PROTEIN-RELATED"/>
    <property type="match status" value="1"/>
</dbReference>
<protein>
    <submittedName>
        <fullName evidence="3">ABC transporter permease</fullName>
    </submittedName>
</protein>
<dbReference type="Proteomes" id="UP001500443">
    <property type="component" value="Unassembled WGS sequence"/>
</dbReference>
<name>A0ABN2YFA9_9ACTN</name>
<evidence type="ECO:0000313" key="3">
    <source>
        <dbReference type="EMBL" id="GAA2125091.1"/>
    </source>
</evidence>
<feature type="region of interest" description="Disordered" evidence="1">
    <location>
        <begin position="1"/>
        <end position="29"/>
    </location>
</feature>
<gene>
    <name evidence="3" type="ORF">GCM10009802_30430</name>
</gene>
<keyword evidence="2" id="KW-1133">Transmembrane helix</keyword>
<proteinExistence type="predicted"/>
<keyword evidence="4" id="KW-1185">Reference proteome</keyword>
<dbReference type="InterPro" id="IPR030802">
    <property type="entry name" value="Permease_MalE"/>
</dbReference>
<accession>A0ABN2YFA9</accession>
<comment type="caution">
    <text evidence="3">The sequence shown here is derived from an EMBL/GenBank/DDBJ whole genome shotgun (WGS) entry which is preliminary data.</text>
</comment>
<sequence>MALDQKEQRERQDAAAREEHGPAPRGLRPGRVLRRPLAWLDQAGDQLIFYVRALLWAPRAARRYLKEVQRLLAEVAFGSGGLGVIGGTIGVMFAMTLFTGTVVGLQGYAALNQIGTAAFTGFVSAYFNTREIAPLVAGLALSATVGAGFTAQLGAMRINEEVDALEGMGVRSMPYLVTTRILAGVAAIIPLYAIGLLSSYLASRAVTVFYNEQAAGTYDHYFNLFLSPTDVLLSFMKVLIFSVMVILAHCYYGFRATGGPAGVGVAVGRSVRTAIVLIAVTDFFLSLAIWGTTTTVKVSG</sequence>
<organism evidence="3 4">
    <name type="scientific">Streptomyces synnematoformans</name>
    <dbReference type="NCBI Taxonomy" id="415721"/>
    <lineage>
        <taxon>Bacteria</taxon>
        <taxon>Bacillati</taxon>
        <taxon>Actinomycetota</taxon>
        <taxon>Actinomycetes</taxon>
        <taxon>Kitasatosporales</taxon>
        <taxon>Streptomycetaceae</taxon>
        <taxon>Streptomyces</taxon>
    </lineage>
</organism>
<dbReference type="EMBL" id="BAAAPF010000086">
    <property type="protein sequence ID" value="GAA2125091.1"/>
    <property type="molecule type" value="Genomic_DNA"/>
</dbReference>
<evidence type="ECO:0000256" key="1">
    <source>
        <dbReference type="SAM" id="MobiDB-lite"/>
    </source>
</evidence>
<reference evidence="3 4" key="1">
    <citation type="journal article" date="2019" name="Int. J. Syst. Evol. Microbiol.">
        <title>The Global Catalogue of Microorganisms (GCM) 10K type strain sequencing project: providing services to taxonomists for standard genome sequencing and annotation.</title>
        <authorList>
            <consortium name="The Broad Institute Genomics Platform"/>
            <consortium name="The Broad Institute Genome Sequencing Center for Infectious Disease"/>
            <person name="Wu L."/>
            <person name="Ma J."/>
        </authorList>
    </citation>
    <scope>NUCLEOTIDE SEQUENCE [LARGE SCALE GENOMIC DNA]</scope>
    <source>
        <strain evidence="3 4">JCM 15481</strain>
    </source>
</reference>